<organism evidence="6 7">
    <name type="scientific">Pacificispira spongiicola</name>
    <dbReference type="NCBI Taxonomy" id="2729598"/>
    <lineage>
        <taxon>Bacteria</taxon>
        <taxon>Pseudomonadati</taxon>
        <taxon>Pseudomonadota</taxon>
        <taxon>Alphaproteobacteria</taxon>
        <taxon>Rhodospirillales</taxon>
        <taxon>Rhodospirillaceae</taxon>
        <taxon>Pacificispira</taxon>
    </lineage>
</organism>
<accession>A0A7Y0HFB3</accession>
<keyword evidence="2" id="KW-0805">Transcription regulation</keyword>
<evidence type="ECO:0000313" key="7">
    <source>
        <dbReference type="Proteomes" id="UP000539372"/>
    </source>
</evidence>
<dbReference type="AlphaFoldDB" id="A0A7Y0HFB3"/>
<dbReference type="InterPro" id="IPR036388">
    <property type="entry name" value="WH-like_DNA-bd_sf"/>
</dbReference>
<protein>
    <submittedName>
        <fullName evidence="6">LysR family transcriptional regulator</fullName>
    </submittedName>
</protein>
<dbReference type="InterPro" id="IPR005119">
    <property type="entry name" value="LysR_subst-bd"/>
</dbReference>
<gene>
    <name evidence="6" type="ORF">HH303_14230</name>
</gene>
<dbReference type="Proteomes" id="UP000539372">
    <property type="component" value="Unassembled WGS sequence"/>
</dbReference>
<dbReference type="PROSITE" id="PS50931">
    <property type="entry name" value="HTH_LYSR"/>
    <property type="match status" value="1"/>
</dbReference>
<dbReference type="PANTHER" id="PTHR30537">
    <property type="entry name" value="HTH-TYPE TRANSCRIPTIONAL REGULATOR"/>
    <property type="match status" value="1"/>
</dbReference>
<dbReference type="RefSeq" id="WP_169626038.1">
    <property type="nucleotide sequence ID" value="NZ_JABBNT010000004.1"/>
</dbReference>
<feature type="domain" description="HTH lysR-type" evidence="5">
    <location>
        <begin position="11"/>
        <end position="60"/>
    </location>
</feature>
<proteinExistence type="inferred from homology"/>
<dbReference type="Gene3D" id="1.10.10.10">
    <property type="entry name" value="Winged helix-like DNA-binding domain superfamily/Winged helix DNA-binding domain"/>
    <property type="match status" value="1"/>
</dbReference>
<dbReference type="GO" id="GO:0043565">
    <property type="term" value="F:sequence-specific DNA binding"/>
    <property type="evidence" value="ECO:0007669"/>
    <property type="project" value="TreeGrafter"/>
</dbReference>
<sequence>MSKFLMEVCSFATVVDHGGFSAAARATGQSKASLSQQVSRLEQRLDTQLLYRSTRRVSLTKSGEVLIDYAHRILNAEGEAVEALNALGTEPSGTVSVTMPVSFGEIFMTEVATSFREAFPAIRLRIELENDYRDLKETGADVAIRKGLMDDPDQVAIPLGRYSEIVCAAPSYLAAHGVPETPDTLKGHPCLVNEHTARDSRWTFYDSAEAMSVAVTGPLLVNHFPLIRAAAVKGYGIARLPRYLAMPDVKAGVLVPILTRYASPVDPIYLVYIREARLPRRTRLFVDHVRDWFRARPELLSDGAVP</sequence>
<keyword evidence="3" id="KW-0238">DNA-binding</keyword>
<dbReference type="InterPro" id="IPR000847">
    <property type="entry name" value="LysR_HTH_N"/>
</dbReference>
<dbReference type="SUPFAM" id="SSF53850">
    <property type="entry name" value="Periplasmic binding protein-like II"/>
    <property type="match status" value="1"/>
</dbReference>
<dbReference type="PANTHER" id="PTHR30537:SF5">
    <property type="entry name" value="HTH-TYPE TRANSCRIPTIONAL ACTIVATOR TTDR-RELATED"/>
    <property type="match status" value="1"/>
</dbReference>
<evidence type="ECO:0000313" key="6">
    <source>
        <dbReference type="EMBL" id="NMM45650.1"/>
    </source>
</evidence>
<comment type="caution">
    <text evidence="6">The sequence shown here is derived from an EMBL/GenBank/DDBJ whole genome shotgun (WGS) entry which is preliminary data.</text>
</comment>
<dbReference type="EMBL" id="JABBNT010000004">
    <property type="protein sequence ID" value="NMM45650.1"/>
    <property type="molecule type" value="Genomic_DNA"/>
</dbReference>
<dbReference type="Pfam" id="PF00126">
    <property type="entry name" value="HTH_1"/>
    <property type="match status" value="1"/>
</dbReference>
<comment type="similarity">
    <text evidence="1">Belongs to the LysR transcriptional regulatory family.</text>
</comment>
<dbReference type="CDD" id="cd08422">
    <property type="entry name" value="PBP2_CrgA_like"/>
    <property type="match status" value="1"/>
</dbReference>
<reference evidence="6 7" key="1">
    <citation type="submission" date="2020-04" db="EMBL/GenBank/DDBJ databases">
        <title>Rhodospirillaceae bacterium KN72 isolated from deep sea.</title>
        <authorList>
            <person name="Zhang D.-C."/>
        </authorList>
    </citation>
    <scope>NUCLEOTIDE SEQUENCE [LARGE SCALE GENOMIC DNA]</scope>
    <source>
        <strain evidence="6 7">KN72</strain>
    </source>
</reference>
<keyword evidence="4" id="KW-0804">Transcription</keyword>
<evidence type="ECO:0000256" key="2">
    <source>
        <dbReference type="ARBA" id="ARBA00023015"/>
    </source>
</evidence>
<dbReference type="FunFam" id="1.10.10.10:FF:000001">
    <property type="entry name" value="LysR family transcriptional regulator"/>
    <property type="match status" value="1"/>
</dbReference>
<evidence type="ECO:0000256" key="4">
    <source>
        <dbReference type="ARBA" id="ARBA00023163"/>
    </source>
</evidence>
<evidence type="ECO:0000256" key="1">
    <source>
        <dbReference type="ARBA" id="ARBA00009437"/>
    </source>
</evidence>
<dbReference type="Gene3D" id="3.40.190.290">
    <property type="match status" value="1"/>
</dbReference>
<dbReference type="InterPro" id="IPR058163">
    <property type="entry name" value="LysR-type_TF_proteobact-type"/>
</dbReference>
<dbReference type="SUPFAM" id="SSF46785">
    <property type="entry name" value="Winged helix' DNA-binding domain"/>
    <property type="match status" value="1"/>
</dbReference>
<dbReference type="InterPro" id="IPR036390">
    <property type="entry name" value="WH_DNA-bd_sf"/>
</dbReference>
<evidence type="ECO:0000259" key="5">
    <source>
        <dbReference type="PROSITE" id="PS50931"/>
    </source>
</evidence>
<dbReference type="GO" id="GO:0003700">
    <property type="term" value="F:DNA-binding transcription factor activity"/>
    <property type="evidence" value="ECO:0007669"/>
    <property type="project" value="InterPro"/>
</dbReference>
<keyword evidence="7" id="KW-1185">Reference proteome</keyword>
<dbReference type="GO" id="GO:0006351">
    <property type="term" value="P:DNA-templated transcription"/>
    <property type="evidence" value="ECO:0007669"/>
    <property type="project" value="TreeGrafter"/>
</dbReference>
<dbReference type="Pfam" id="PF03466">
    <property type="entry name" value="LysR_substrate"/>
    <property type="match status" value="1"/>
</dbReference>
<evidence type="ECO:0000256" key="3">
    <source>
        <dbReference type="ARBA" id="ARBA00023125"/>
    </source>
</evidence>
<name>A0A7Y0HFB3_9PROT</name>